<dbReference type="WBParaSite" id="PSU_v2.g3407.t1">
    <property type="protein sequence ID" value="PSU_v2.g3407.t1"/>
    <property type="gene ID" value="PSU_v2.g3407"/>
</dbReference>
<accession>A0A914YRM1</accession>
<evidence type="ECO:0000313" key="4">
    <source>
        <dbReference type="WBParaSite" id="PSU_v2.g3407.t1"/>
    </source>
</evidence>
<evidence type="ECO:0000313" key="3">
    <source>
        <dbReference type="Proteomes" id="UP000887577"/>
    </source>
</evidence>
<evidence type="ECO:0000256" key="1">
    <source>
        <dbReference type="ARBA" id="ARBA00007993"/>
    </source>
</evidence>
<dbReference type="SUPFAM" id="SSF56300">
    <property type="entry name" value="Metallo-dependent phosphatases"/>
    <property type="match status" value="1"/>
</dbReference>
<comment type="similarity">
    <text evidence="1">Belongs to the UPF0046 family.</text>
</comment>
<evidence type="ECO:0000259" key="2">
    <source>
        <dbReference type="Pfam" id="PF00149"/>
    </source>
</evidence>
<keyword evidence="3" id="KW-1185">Reference proteome</keyword>
<dbReference type="GO" id="GO:0016787">
    <property type="term" value="F:hydrolase activity"/>
    <property type="evidence" value="ECO:0007669"/>
    <property type="project" value="InterPro"/>
</dbReference>
<dbReference type="PANTHER" id="PTHR12905">
    <property type="entry name" value="METALLOPHOSPHOESTERASE"/>
    <property type="match status" value="1"/>
</dbReference>
<dbReference type="InterPro" id="IPR051693">
    <property type="entry name" value="UPF0046_metallophosphoest"/>
</dbReference>
<dbReference type="Proteomes" id="UP000887577">
    <property type="component" value="Unplaced"/>
</dbReference>
<reference evidence="4" key="1">
    <citation type="submission" date="2022-11" db="UniProtKB">
        <authorList>
            <consortium name="WormBaseParasite"/>
        </authorList>
    </citation>
    <scope>IDENTIFICATION</scope>
</reference>
<proteinExistence type="inferred from homology"/>
<sequence>MFRPENISIVPHPFSQDPHQIWEDYCDDGRIFETVDKLISPTDPIKSNFIRFVCISDTHEKMADLLPRIPPGDVLIHCGDFTDYGEKEQILKFNEELGTLPHKYKIVIAGNHEFGFEGNEDWVLRNQRFKGKGTDKGYELLTNCIYLHDSNVTLYGINIYGSPWHPKNGFSFYQKRGEEILQRWNQIPVNTDILLTHVPPLGHGDSVNGIRTGCAELLNTVEKRVEPKYHIFGHIHESPGISTNKKTFFINAASCDRLRRIANNPIVFDFPLPEGISKD</sequence>
<protein>
    <submittedName>
        <fullName evidence="4">Calcineurin-like phosphoesterase domain-containing protein</fullName>
    </submittedName>
</protein>
<dbReference type="InterPro" id="IPR029052">
    <property type="entry name" value="Metallo-depent_PP-like"/>
</dbReference>
<name>A0A914YRM1_9BILA</name>
<dbReference type="PANTHER" id="PTHR12905:SF0">
    <property type="entry name" value="CALCINEURIN-LIKE PHOSPHOESTERASE DOMAIN-CONTAINING PROTEIN"/>
    <property type="match status" value="1"/>
</dbReference>
<dbReference type="AlphaFoldDB" id="A0A914YRM1"/>
<dbReference type="CDD" id="cd07379">
    <property type="entry name" value="MPP_239FB"/>
    <property type="match status" value="1"/>
</dbReference>
<dbReference type="Pfam" id="PF00149">
    <property type="entry name" value="Metallophos"/>
    <property type="match status" value="1"/>
</dbReference>
<dbReference type="InterPro" id="IPR004843">
    <property type="entry name" value="Calcineurin-like_PHP"/>
</dbReference>
<feature type="domain" description="Calcineurin-like phosphoesterase" evidence="2">
    <location>
        <begin position="50"/>
        <end position="237"/>
    </location>
</feature>
<dbReference type="Gene3D" id="3.60.21.10">
    <property type="match status" value="1"/>
</dbReference>
<organism evidence="3 4">
    <name type="scientific">Panagrolaimus superbus</name>
    <dbReference type="NCBI Taxonomy" id="310955"/>
    <lineage>
        <taxon>Eukaryota</taxon>
        <taxon>Metazoa</taxon>
        <taxon>Ecdysozoa</taxon>
        <taxon>Nematoda</taxon>
        <taxon>Chromadorea</taxon>
        <taxon>Rhabditida</taxon>
        <taxon>Tylenchina</taxon>
        <taxon>Panagrolaimomorpha</taxon>
        <taxon>Panagrolaimoidea</taxon>
        <taxon>Panagrolaimidae</taxon>
        <taxon>Panagrolaimus</taxon>
    </lineage>
</organism>